<dbReference type="InterPro" id="IPR001296">
    <property type="entry name" value="Glyco_trans_1"/>
</dbReference>
<feature type="domain" description="Glycosyl transferase family 1" evidence="1">
    <location>
        <begin position="175"/>
        <end position="334"/>
    </location>
</feature>
<keyword evidence="3" id="KW-1185">Reference proteome</keyword>
<proteinExistence type="predicted"/>
<dbReference type="Gene3D" id="3.40.50.2000">
    <property type="entry name" value="Glycogen Phosphorylase B"/>
    <property type="match status" value="2"/>
</dbReference>
<organism evidence="2 3">
    <name type="scientific">Roseibacillus ishigakijimensis</name>
    <dbReference type="NCBI Taxonomy" id="454146"/>
    <lineage>
        <taxon>Bacteria</taxon>
        <taxon>Pseudomonadati</taxon>
        <taxon>Verrucomicrobiota</taxon>
        <taxon>Verrucomicrobiia</taxon>
        <taxon>Verrucomicrobiales</taxon>
        <taxon>Verrucomicrobiaceae</taxon>
        <taxon>Roseibacillus</taxon>
    </lineage>
</organism>
<name>A0A934RL25_9BACT</name>
<evidence type="ECO:0000313" key="2">
    <source>
        <dbReference type="EMBL" id="MBK1833677.1"/>
    </source>
</evidence>
<reference evidence="2" key="1">
    <citation type="submission" date="2021-01" db="EMBL/GenBank/DDBJ databases">
        <title>Modified the classification status of verrucomicrobia.</title>
        <authorList>
            <person name="Feng X."/>
        </authorList>
    </citation>
    <scope>NUCLEOTIDE SEQUENCE</scope>
    <source>
        <strain evidence="2">KCTC 12986</strain>
    </source>
</reference>
<accession>A0A934RL25</accession>
<sequence>MSGKGLCVGDRMGEDEPMRLLQIMLARGNGGAEAFFERLALAFARQGVSQRLVIAENPARAERLRAGGGEVVTVPANGWRKFLVHRAVQAQADRFQPTHALAWMNRAAGAMPTGNFVKMARLGGCYKLKYYQRCEHLVANTPGIVEYLVGAGWPEEAVSLISNFGERAGAEARSLREELGLAAEVPVLLSPGRFHEVKAQEVAIRALAQIPEAVLLLAGEGERRAFYEEVAAEAGVSERVRFLGWRDDMANLYATADLCVFPSRYEPLGNVVLEAWVSGTPIVAAKSDGPSWLIEEGVNGRLFEIDDSAQLAEQVNELLADPTQREALAKAGREKWLAAFSEEKIVAQYLALFEKLAAQSASKSS</sequence>
<comment type="caution">
    <text evidence="2">The sequence shown here is derived from an EMBL/GenBank/DDBJ whole genome shotgun (WGS) entry which is preliminary data.</text>
</comment>
<dbReference type="Proteomes" id="UP000604083">
    <property type="component" value="Unassembled WGS sequence"/>
</dbReference>
<evidence type="ECO:0000259" key="1">
    <source>
        <dbReference type="Pfam" id="PF00534"/>
    </source>
</evidence>
<protein>
    <submittedName>
        <fullName evidence="2">Glycosyltransferase</fullName>
    </submittedName>
</protein>
<dbReference type="SUPFAM" id="SSF53756">
    <property type="entry name" value="UDP-Glycosyltransferase/glycogen phosphorylase"/>
    <property type="match status" value="1"/>
</dbReference>
<evidence type="ECO:0000313" key="3">
    <source>
        <dbReference type="Proteomes" id="UP000604083"/>
    </source>
</evidence>
<dbReference type="Pfam" id="PF00534">
    <property type="entry name" value="Glycos_transf_1"/>
    <property type="match status" value="1"/>
</dbReference>
<gene>
    <name evidence="2" type="ORF">JIN78_06340</name>
</gene>
<dbReference type="GO" id="GO:0016757">
    <property type="term" value="F:glycosyltransferase activity"/>
    <property type="evidence" value="ECO:0007669"/>
    <property type="project" value="InterPro"/>
</dbReference>
<dbReference type="RefSeq" id="WP_200391111.1">
    <property type="nucleotide sequence ID" value="NZ_JAENIO010000011.1"/>
</dbReference>
<dbReference type="EMBL" id="JAENIO010000011">
    <property type="protein sequence ID" value="MBK1833677.1"/>
    <property type="molecule type" value="Genomic_DNA"/>
</dbReference>
<dbReference type="CDD" id="cd03811">
    <property type="entry name" value="GT4_GT28_WabH-like"/>
    <property type="match status" value="1"/>
</dbReference>
<dbReference type="AlphaFoldDB" id="A0A934RL25"/>
<dbReference type="PANTHER" id="PTHR12526">
    <property type="entry name" value="GLYCOSYLTRANSFERASE"/>
    <property type="match status" value="1"/>
</dbReference>